<dbReference type="EMBL" id="PQFZ01000002">
    <property type="protein sequence ID" value="POR55568.1"/>
    <property type="molecule type" value="Genomic_DNA"/>
</dbReference>
<dbReference type="PANTHER" id="PTHR30290">
    <property type="entry name" value="PERIPLASMIC BINDING COMPONENT OF ABC TRANSPORTER"/>
    <property type="match status" value="1"/>
</dbReference>
<protein>
    <submittedName>
        <fullName evidence="6">Peptide/nickel transport system substrate-binding protein</fullName>
    </submittedName>
</protein>
<dbReference type="GO" id="GO:0015833">
    <property type="term" value="P:peptide transport"/>
    <property type="evidence" value="ECO:0007669"/>
    <property type="project" value="TreeGrafter"/>
</dbReference>
<accession>A0A2S4MLB9</accession>
<sequence length="513" mass="55694">MNEMTMRPSRRAFLAGAAAFAGNLAGPGAIRAARAQGKDMLRFALSSYPSSLRPFQHAGTSAGAVKLMIHRGLVGYDATGKLRGEIAESFRADGERAYVFELRENARFHNGDRVTGEDVKFTIEQIAGAKSTAYLKAAYEIVEQVEVKGRSVRILLKAPSATFPFHLASFNAPIISAKSSDAEAIGCGPYRITEIERGTRMDLAAFDGYFRPGFPKTPKLRCIAYADENLRVAALQAGDVDLIEYVPWQSMAAIGANPALKLDATDGPFMGLVFNTRQGPFANPKLRQAVAYAVNRADVVKAAFFGHGTPMEGLPIVPNSPFFDAAREAHWKQDVARAKQLLAEAGMPDGFQTTLLSSAQYGMHKDTAEVVQQSLAAVGIRATLQLPDYATRLQLGNRGQYELAVVGYALDYEDPDAMSSFLAGSSPSYQRSFGFENKAIAELLAKGRAELDLAARKATYDEMIRLALAEAPMVGLAWRSQGYAFRREVSGFRSLPGSLSFYSPVTIEEARLV</sequence>
<dbReference type="GO" id="GO:1904680">
    <property type="term" value="F:peptide transmembrane transporter activity"/>
    <property type="evidence" value="ECO:0007669"/>
    <property type="project" value="TreeGrafter"/>
</dbReference>
<dbReference type="InterPro" id="IPR039424">
    <property type="entry name" value="SBP_5"/>
</dbReference>
<dbReference type="Gene3D" id="3.40.190.10">
    <property type="entry name" value="Periplasmic binding protein-like II"/>
    <property type="match status" value="1"/>
</dbReference>
<dbReference type="Gene3D" id="3.90.76.10">
    <property type="entry name" value="Dipeptide-binding Protein, Domain 1"/>
    <property type="match status" value="1"/>
</dbReference>
<name>A0A2S4MLB9_9HYPH</name>
<dbReference type="GO" id="GO:0030288">
    <property type="term" value="C:outer membrane-bounded periplasmic space"/>
    <property type="evidence" value="ECO:0007669"/>
    <property type="project" value="UniProtKB-ARBA"/>
</dbReference>
<gene>
    <name evidence="6" type="ORF">CYD53_102458</name>
</gene>
<dbReference type="Proteomes" id="UP000236919">
    <property type="component" value="Unassembled WGS sequence"/>
</dbReference>
<feature type="domain" description="Solute-binding protein family 5" evidence="5">
    <location>
        <begin position="82"/>
        <end position="428"/>
    </location>
</feature>
<keyword evidence="3" id="KW-0813">Transport</keyword>
<organism evidence="6 7">
    <name type="scientific">Bosea psychrotolerans</name>
    <dbReference type="NCBI Taxonomy" id="1871628"/>
    <lineage>
        <taxon>Bacteria</taxon>
        <taxon>Pseudomonadati</taxon>
        <taxon>Pseudomonadota</taxon>
        <taxon>Alphaproteobacteria</taxon>
        <taxon>Hyphomicrobiales</taxon>
        <taxon>Boseaceae</taxon>
        <taxon>Bosea</taxon>
    </lineage>
</organism>
<comment type="subcellular location">
    <subcellularLocation>
        <location evidence="1">Periplasm</location>
    </subcellularLocation>
</comment>
<comment type="similarity">
    <text evidence="2">Belongs to the bacterial solute-binding protein 5 family.</text>
</comment>
<dbReference type="SUPFAM" id="SSF53850">
    <property type="entry name" value="Periplasmic binding protein-like II"/>
    <property type="match status" value="1"/>
</dbReference>
<keyword evidence="7" id="KW-1185">Reference proteome</keyword>
<dbReference type="GO" id="GO:0043190">
    <property type="term" value="C:ATP-binding cassette (ABC) transporter complex"/>
    <property type="evidence" value="ECO:0007669"/>
    <property type="project" value="InterPro"/>
</dbReference>
<dbReference type="PIRSF" id="PIRSF002741">
    <property type="entry name" value="MppA"/>
    <property type="match status" value="1"/>
</dbReference>
<keyword evidence="4" id="KW-0732">Signal</keyword>
<dbReference type="PANTHER" id="PTHR30290:SF9">
    <property type="entry name" value="OLIGOPEPTIDE-BINDING PROTEIN APPA"/>
    <property type="match status" value="1"/>
</dbReference>
<dbReference type="AlphaFoldDB" id="A0A2S4MLB9"/>
<proteinExistence type="inferred from homology"/>
<dbReference type="Gene3D" id="3.10.105.10">
    <property type="entry name" value="Dipeptide-binding Protein, Domain 3"/>
    <property type="match status" value="1"/>
</dbReference>
<evidence type="ECO:0000256" key="4">
    <source>
        <dbReference type="ARBA" id="ARBA00022729"/>
    </source>
</evidence>
<evidence type="ECO:0000259" key="5">
    <source>
        <dbReference type="Pfam" id="PF00496"/>
    </source>
</evidence>
<evidence type="ECO:0000256" key="1">
    <source>
        <dbReference type="ARBA" id="ARBA00004418"/>
    </source>
</evidence>
<evidence type="ECO:0000256" key="3">
    <source>
        <dbReference type="ARBA" id="ARBA00022448"/>
    </source>
</evidence>
<comment type="caution">
    <text evidence="6">The sequence shown here is derived from an EMBL/GenBank/DDBJ whole genome shotgun (WGS) entry which is preliminary data.</text>
</comment>
<dbReference type="InterPro" id="IPR006311">
    <property type="entry name" value="TAT_signal"/>
</dbReference>
<evidence type="ECO:0000313" key="7">
    <source>
        <dbReference type="Proteomes" id="UP000236919"/>
    </source>
</evidence>
<evidence type="ECO:0000313" key="6">
    <source>
        <dbReference type="EMBL" id="POR55568.1"/>
    </source>
</evidence>
<dbReference type="PROSITE" id="PS51318">
    <property type="entry name" value="TAT"/>
    <property type="match status" value="1"/>
</dbReference>
<evidence type="ECO:0000256" key="2">
    <source>
        <dbReference type="ARBA" id="ARBA00005695"/>
    </source>
</evidence>
<dbReference type="RefSeq" id="WP_210202287.1">
    <property type="nucleotide sequence ID" value="NZ_PQFZ01000002.1"/>
</dbReference>
<dbReference type="InterPro" id="IPR000914">
    <property type="entry name" value="SBP_5_dom"/>
</dbReference>
<dbReference type="InterPro" id="IPR030678">
    <property type="entry name" value="Peptide/Ni-bd"/>
</dbReference>
<reference evidence="6 7" key="1">
    <citation type="submission" date="2018-01" db="EMBL/GenBank/DDBJ databases">
        <title>Genomic Encyclopedia of Type Strains, Phase III (KMG-III): the genomes of soil and plant-associated and newly described type strains.</title>
        <authorList>
            <person name="Whitman W."/>
        </authorList>
    </citation>
    <scope>NUCLEOTIDE SEQUENCE [LARGE SCALE GENOMIC DNA]</scope>
    <source>
        <strain evidence="6 7">1131</strain>
    </source>
</reference>
<dbReference type="Pfam" id="PF00496">
    <property type="entry name" value="SBP_bac_5"/>
    <property type="match status" value="1"/>
</dbReference>